<accession>A0A5S9PZS2</accession>
<feature type="compositionally biased region" description="Low complexity" evidence="1">
    <location>
        <begin position="1"/>
        <end position="13"/>
    </location>
</feature>
<dbReference type="PANTHER" id="PTHR33570">
    <property type="entry name" value="4-CARBOXYMUCONOLACTONE DECARBOXYLASE FAMILY PROTEIN"/>
    <property type="match status" value="1"/>
</dbReference>
<evidence type="ECO:0000313" key="4">
    <source>
        <dbReference type="Proteomes" id="UP000433050"/>
    </source>
</evidence>
<proteinExistence type="predicted"/>
<dbReference type="Pfam" id="PF02627">
    <property type="entry name" value="CMD"/>
    <property type="match status" value="1"/>
</dbReference>
<dbReference type="SUPFAM" id="SSF69118">
    <property type="entry name" value="AhpD-like"/>
    <property type="match status" value="1"/>
</dbReference>
<dbReference type="Proteomes" id="UP000433050">
    <property type="component" value="Unassembled WGS sequence"/>
</dbReference>
<dbReference type="InterPro" id="IPR052512">
    <property type="entry name" value="4CMD/NDH-1_regulator"/>
</dbReference>
<dbReference type="AlphaFoldDB" id="A0A5S9PZS2"/>
<sequence length="191" mass="19662">MAAGSKSSGTGSKIRSKEGSKRREKSSIRPATRSTRSGGSTPGDVTGGAAGEGPDSRLARGMARLSQITGRSGEEVMAALGEVAPDFARYIFEFGYGDVYSRPGLDLRTRMLATVAGLVALGHAERELTVHIGSALNVGATREEVVEVIMQMALYAGFPAALDALLIAKKVFAARDAAPPAAPPPAAPPAP</sequence>
<dbReference type="PANTHER" id="PTHR33570:SF10">
    <property type="entry name" value="GAMMA-CARBOXYMUCONOLACTONE DECARBOXYLASE"/>
    <property type="match status" value="1"/>
</dbReference>
<name>A0A5S9PZS2_9HYPH</name>
<organism evidence="3 4">
    <name type="scientific">Starkeya nomas</name>
    <dbReference type="NCBI Taxonomy" id="2666134"/>
    <lineage>
        <taxon>Bacteria</taxon>
        <taxon>Pseudomonadati</taxon>
        <taxon>Pseudomonadota</taxon>
        <taxon>Alphaproteobacteria</taxon>
        <taxon>Hyphomicrobiales</taxon>
        <taxon>Xanthobacteraceae</taxon>
        <taxon>Starkeya</taxon>
    </lineage>
</organism>
<dbReference type="GO" id="GO:0051920">
    <property type="term" value="F:peroxiredoxin activity"/>
    <property type="evidence" value="ECO:0007669"/>
    <property type="project" value="InterPro"/>
</dbReference>
<dbReference type="InterPro" id="IPR003779">
    <property type="entry name" value="CMD-like"/>
</dbReference>
<evidence type="ECO:0000313" key="3">
    <source>
        <dbReference type="EMBL" id="CAA0110672.1"/>
    </source>
</evidence>
<keyword evidence="4" id="KW-1185">Reference proteome</keyword>
<dbReference type="InterPro" id="IPR029032">
    <property type="entry name" value="AhpD-like"/>
</dbReference>
<dbReference type="EMBL" id="CACSAS010000001">
    <property type="protein sequence ID" value="CAA0110672.1"/>
    <property type="molecule type" value="Genomic_DNA"/>
</dbReference>
<dbReference type="Gene3D" id="1.20.1290.10">
    <property type="entry name" value="AhpD-like"/>
    <property type="match status" value="1"/>
</dbReference>
<gene>
    <name evidence="3" type="ORF">STARVERO_03860</name>
</gene>
<reference evidence="3 4" key="1">
    <citation type="submission" date="2019-12" db="EMBL/GenBank/DDBJ databases">
        <authorList>
            <person name="Reyes-Prieto M."/>
        </authorList>
    </citation>
    <scope>NUCLEOTIDE SEQUENCE [LARGE SCALE GENOMIC DNA]</scope>
    <source>
        <strain evidence="3">HF14-78462</strain>
    </source>
</reference>
<protein>
    <recommendedName>
        <fullName evidence="2">Carboxymuconolactone decarboxylase-like domain-containing protein</fullName>
    </recommendedName>
</protein>
<feature type="compositionally biased region" description="Basic and acidic residues" evidence="1">
    <location>
        <begin position="15"/>
        <end position="27"/>
    </location>
</feature>
<evidence type="ECO:0000259" key="2">
    <source>
        <dbReference type="Pfam" id="PF02627"/>
    </source>
</evidence>
<feature type="region of interest" description="Disordered" evidence="1">
    <location>
        <begin position="1"/>
        <end position="57"/>
    </location>
</feature>
<evidence type="ECO:0000256" key="1">
    <source>
        <dbReference type="SAM" id="MobiDB-lite"/>
    </source>
</evidence>
<feature type="domain" description="Carboxymuconolactone decarboxylase-like" evidence="2">
    <location>
        <begin position="85"/>
        <end position="169"/>
    </location>
</feature>